<dbReference type="RefSeq" id="WP_168510649.1">
    <property type="nucleotide sequence ID" value="NZ_JAAXLS010000001.1"/>
</dbReference>
<evidence type="ECO:0000313" key="4">
    <source>
        <dbReference type="EMBL" id="NKQ51614.1"/>
    </source>
</evidence>
<reference evidence="4 5" key="1">
    <citation type="submission" date="2020-04" db="EMBL/GenBank/DDBJ databases">
        <title>Novel species.</title>
        <authorList>
            <person name="Teo W.F.A."/>
            <person name="Lipun K."/>
            <person name="Srisuk N."/>
            <person name="Duangmal K."/>
        </authorList>
    </citation>
    <scope>NUCLEOTIDE SEQUENCE [LARGE SCALE GENOMIC DNA]</scope>
    <source>
        <strain evidence="4 5">K13G38</strain>
    </source>
</reference>
<protein>
    <submittedName>
        <fullName evidence="4">LLM class flavin-dependent oxidoreductase</fullName>
    </submittedName>
</protein>
<evidence type="ECO:0000256" key="1">
    <source>
        <dbReference type="ARBA" id="ARBA00023002"/>
    </source>
</evidence>
<dbReference type="Proteomes" id="UP000715441">
    <property type="component" value="Unassembled WGS sequence"/>
</dbReference>
<dbReference type="InterPro" id="IPR050766">
    <property type="entry name" value="Bact_Lucif_Oxidored"/>
</dbReference>
<dbReference type="PANTHER" id="PTHR30137:SF8">
    <property type="entry name" value="BLR5498 PROTEIN"/>
    <property type="match status" value="1"/>
</dbReference>
<keyword evidence="1" id="KW-0560">Oxidoreductase</keyword>
<dbReference type="PANTHER" id="PTHR30137">
    <property type="entry name" value="LUCIFERASE-LIKE MONOOXYGENASE"/>
    <property type="match status" value="1"/>
</dbReference>
<dbReference type="Gene3D" id="3.20.20.30">
    <property type="entry name" value="Luciferase-like domain"/>
    <property type="match status" value="1"/>
</dbReference>
<name>A0ABX1IWC1_9PSEU</name>
<gene>
    <name evidence="4" type="ORF">HFP15_01820</name>
</gene>
<dbReference type="SUPFAM" id="SSF51679">
    <property type="entry name" value="Bacterial luciferase-like"/>
    <property type="match status" value="1"/>
</dbReference>
<proteinExistence type="predicted"/>
<keyword evidence="2" id="KW-0503">Monooxygenase</keyword>
<dbReference type="Pfam" id="PF00296">
    <property type="entry name" value="Bac_luciferase"/>
    <property type="match status" value="1"/>
</dbReference>
<comment type="caution">
    <text evidence="4">The sequence shown here is derived from an EMBL/GenBank/DDBJ whole genome shotgun (WGS) entry which is preliminary data.</text>
</comment>
<evidence type="ECO:0000259" key="3">
    <source>
        <dbReference type="Pfam" id="PF00296"/>
    </source>
</evidence>
<evidence type="ECO:0000313" key="5">
    <source>
        <dbReference type="Proteomes" id="UP000715441"/>
    </source>
</evidence>
<evidence type="ECO:0000256" key="2">
    <source>
        <dbReference type="ARBA" id="ARBA00023033"/>
    </source>
</evidence>
<keyword evidence="5" id="KW-1185">Reference proteome</keyword>
<organism evidence="4 5">
    <name type="scientific">Amycolatopsis acididurans</name>
    <dbReference type="NCBI Taxonomy" id="2724524"/>
    <lineage>
        <taxon>Bacteria</taxon>
        <taxon>Bacillati</taxon>
        <taxon>Actinomycetota</taxon>
        <taxon>Actinomycetes</taxon>
        <taxon>Pseudonocardiales</taxon>
        <taxon>Pseudonocardiaceae</taxon>
        <taxon>Amycolatopsis</taxon>
    </lineage>
</organism>
<dbReference type="InterPro" id="IPR011251">
    <property type="entry name" value="Luciferase-like_dom"/>
</dbReference>
<sequence>MSEQERTFGLWYDFRNPAQWHRPFSRLYREALDQIEWAESIGFGSVWLTEHHFCDDGYTPSPFTLAAAIGERTSTMRIGTNLIVAPLHNPVRLAEDAATVSLLTGGRFDLGLGQGYWAPEFAAFGRNLKHRPSLLEESVALIRSAWSGSAEPFQGKRFSLPSTRITPLPESTPKLLVGAMADPAIERAARIADGFLSTQNAHQQSYLDALGRVGKSASDGEIYAGQWAVIAEDPEREWARIGEHALYQLNNYIAWGAFGPPEDVPQFTDAGQILAAGAFQLWEPATAIDELTALLKDRPQVKDVHFWAQLPGETVDSGSARLELLANKVIPAVRERLAVEVAR</sequence>
<accession>A0ABX1IWC1</accession>
<dbReference type="InterPro" id="IPR036661">
    <property type="entry name" value="Luciferase-like_sf"/>
</dbReference>
<dbReference type="EMBL" id="JAAXLS010000001">
    <property type="protein sequence ID" value="NKQ51614.1"/>
    <property type="molecule type" value="Genomic_DNA"/>
</dbReference>
<feature type="domain" description="Luciferase-like" evidence="3">
    <location>
        <begin position="26"/>
        <end position="247"/>
    </location>
</feature>